<evidence type="ECO:0000256" key="1">
    <source>
        <dbReference type="SAM" id="MobiDB-lite"/>
    </source>
</evidence>
<feature type="compositionally biased region" description="Polar residues" evidence="1">
    <location>
        <begin position="314"/>
        <end position="328"/>
    </location>
</feature>
<feature type="compositionally biased region" description="Low complexity" evidence="1">
    <location>
        <begin position="292"/>
        <end position="308"/>
    </location>
</feature>
<organism evidence="2 3">
    <name type="scientific">Monosporascus cannonballus</name>
    <dbReference type="NCBI Taxonomy" id="155416"/>
    <lineage>
        <taxon>Eukaryota</taxon>
        <taxon>Fungi</taxon>
        <taxon>Dikarya</taxon>
        <taxon>Ascomycota</taxon>
        <taxon>Pezizomycotina</taxon>
        <taxon>Sordariomycetes</taxon>
        <taxon>Xylariomycetidae</taxon>
        <taxon>Xylariales</taxon>
        <taxon>Xylariales incertae sedis</taxon>
        <taxon>Monosporascus</taxon>
    </lineage>
</organism>
<name>A0ABY0GYB0_9PEZI</name>
<accession>A0ABY0GYB0</accession>
<dbReference type="Proteomes" id="UP000294003">
    <property type="component" value="Unassembled WGS sequence"/>
</dbReference>
<protein>
    <submittedName>
        <fullName evidence="2">Uncharacterized protein</fullName>
    </submittedName>
</protein>
<feature type="compositionally biased region" description="Pro residues" evidence="1">
    <location>
        <begin position="411"/>
        <end position="425"/>
    </location>
</feature>
<feature type="region of interest" description="Disordered" evidence="1">
    <location>
        <begin position="208"/>
        <end position="263"/>
    </location>
</feature>
<comment type="caution">
    <text evidence="2">The sequence shown here is derived from an EMBL/GenBank/DDBJ whole genome shotgun (WGS) entry which is preliminary data.</text>
</comment>
<feature type="region of interest" description="Disordered" evidence="1">
    <location>
        <begin position="382"/>
        <end position="439"/>
    </location>
</feature>
<gene>
    <name evidence="2" type="ORF">DL762_009328</name>
</gene>
<reference evidence="2 3" key="1">
    <citation type="submission" date="2018-06" db="EMBL/GenBank/DDBJ databases">
        <title>Complete Genomes of Monosporascus.</title>
        <authorList>
            <person name="Robinson A.J."/>
            <person name="Natvig D.O."/>
        </authorList>
    </citation>
    <scope>NUCLEOTIDE SEQUENCE [LARGE SCALE GENOMIC DNA]</scope>
    <source>
        <strain evidence="2 3">CBS 609.92</strain>
    </source>
</reference>
<evidence type="ECO:0000313" key="3">
    <source>
        <dbReference type="Proteomes" id="UP000294003"/>
    </source>
</evidence>
<sequence>MATFLEDPRLRQRWNQISHTTETVTENAAAGIWSFSHTYITPCLASVGSALDSCTTVCLGDREERARRARDRQRARGRAEYSFDFYDDWDEELFGEEPGGGTWGGWRGEDWDRLLAGTGKRRNVPGEVTEQPRGRKRGMSYGTRGVRKTATGEEDPTIIPSTTPIGFLGRLPFKLGGTLRYKPSAANLQEHPGALRMVHEGEREPLLGPEEEDLHSGDELRTQTRKRSGTSGSGNTSDSYRSRGDLFPSDGEGEEDAVPLGDDLGVMLDRVDDRLSNRTRSSKGKKVAESGITRSASRTTISSALSSLRGKRSFASNPQSPLIGSTPSLEDLRQEEERLEREEDQALEKKRQAAADLALRRGLSRENLQIASVAEAKTEMVRVEDVHTPESAVIEEVTADDDVESASEPTPTEPHPPGTPTPNKPPDGEFIPARLPCFR</sequence>
<evidence type="ECO:0000313" key="2">
    <source>
        <dbReference type="EMBL" id="RYO77335.1"/>
    </source>
</evidence>
<feature type="compositionally biased region" description="Basic and acidic residues" evidence="1">
    <location>
        <begin position="330"/>
        <end position="351"/>
    </location>
</feature>
<dbReference type="EMBL" id="QJNS01000473">
    <property type="protein sequence ID" value="RYO77335.1"/>
    <property type="molecule type" value="Genomic_DNA"/>
</dbReference>
<feature type="region of interest" description="Disordered" evidence="1">
    <location>
        <begin position="122"/>
        <end position="161"/>
    </location>
</feature>
<feature type="region of interest" description="Disordered" evidence="1">
    <location>
        <begin position="275"/>
        <end position="351"/>
    </location>
</feature>
<keyword evidence="3" id="KW-1185">Reference proteome</keyword>
<proteinExistence type="predicted"/>